<evidence type="ECO:0000259" key="9">
    <source>
        <dbReference type="PROSITE" id="PS50110"/>
    </source>
</evidence>
<reference evidence="10 11" key="1">
    <citation type="submission" date="2017-12" db="EMBL/GenBank/DDBJ databases">
        <title>Complete genome sequence of Herbivorax saccincola GGR1, a novel Cellulosome-producing hydrolytic bacterium in a thermophilic biogas plant, established by Illumina and Nanopore MinION sequencing.</title>
        <authorList>
            <person name="Pechtl A."/>
            <person name="Ruckert C."/>
            <person name="Koeck D.E."/>
            <person name="Maus I."/>
            <person name="Winkler A."/>
            <person name="Kalinowski J."/>
            <person name="Puhler A."/>
            <person name="Schwarz W.W."/>
            <person name="Zverlov V.V."/>
            <person name="Schluter A."/>
            <person name="Liebl W."/>
        </authorList>
    </citation>
    <scope>NUCLEOTIDE SEQUENCE [LARGE SCALE GENOMIC DNA]</scope>
    <source>
        <strain evidence="11">SR1</strain>
    </source>
</reference>
<comment type="caution">
    <text evidence="6">Lacks conserved residue(s) required for the propagation of feature annotation.</text>
</comment>
<dbReference type="SMART" id="SM00448">
    <property type="entry name" value="REC"/>
    <property type="match status" value="1"/>
</dbReference>
<evidence type="ECO:0000256" key="7">
    <source>
        <dbReference type="SAM" id="Coils"/>
    </source>
</evidence>
<dbReference type="SUPFAM" id="SSF46689">
    <property type="entry name" value="Homeodomain-like"/>
    <property type="match status" value="2"/>
</dbReference>
<keyword evidence="4" id="KW-0804">Transcription</keyword>
<dbReference type="GO" id="GO:0003700">
    <property type="term" value="F:DNA-binding transcription factor activity"/>
    <property type="evidence" value="ECO:0007669"/>
    <property type="project" value="InterPro"/>
</dbReference>
<evidence type="ECO:0000256" key="1">
    <source>
        <dbReference type="ARBA" id="ARBA00018672"/>
    </source>
</evidence>
<name>A0A2K9ES19_9FIRM</name>
<organism evidence="10 11">
    <name type="scientific">Acetivibrio saccincola</name>
    <dbReference type="NCBI Taxonomy" id="1677857"/>
    <lineage>
        <taxon>Bacteria</taxon>
        <taxon>Bacillati</taxon>
        <taxon>Bacillota</taxon>
        <taxon>Clostridia</taxon>
        <taxon>Eubacteriales</taxon>
        <taxon>Oscillospiraceae</taxon>
        <taxon>Acetivibrio</taxon>
    </lineage>
</organism>
<dbReference type="InterPro" id="IPR009057">
    <property type="entry name" value="Homeodomain-like_sf"/>
</dbReference>
<evidence type="ECO:0000256" key="6">
    <source>
        <dbReference type="PROSITE-ProRule" id="PRU00169"/>
    </source>
</evidence>
<evidence type="ECO:0000313" key="11">
    <source>
        <dbReference type="Proteomes" id="UP000233534"/>
    </source>
</evidence>
<evidence type="ECO:0000256" key="4">
    <source>
        <dbReference type="ARBA" id="ARBA00023163"/>
    </source>
</evidence>
<dbReference type="Pfam" id="PF00072">
    <property type="entry name" value="Response_reg"/>
    <property type="match status" value="1"/>
</dbReference>
<dbReference type="AlphaFoldDB" id="A0A2K9ES19"/>
<feature type="domain" description="HTH araC/xylS-type" evidence="8">
    <location>
        <begin position="441"/>
        <end position="539"/>
    </location>
</feature>
<dbReference type="Proteomes" id="UP000233534">
    <property type="component" value="Chromosome"/>
</dbReference>
<evidence type="ECO:0000256" key="3">
    <source>
        <dbReference type="ARBA" id="ARBA00023125"/>
    </source>
</evidence>
<proteinExistence type="predicted"/>
<dbReference type="GO" id="GO:0043565">
    <property type="term" value="F:sequence-specific DNA binding"/>
    <property type="evidence" value="ECO:0007669"/>
    <property type="project" value="InterPro"/>
</dbReference>
<feature type="coiled-coil region" evidence="7">
    <location>
        <begin position="109"/>
        <end position="145"/>
    </location>
</feature>
<keyword evidence="11" id="KW-1185">Reference proteome</keyword>
<dbReference type="Gene3D" id="1.10.10.60">
    <property type="entry name" value="Homeodomain-like"/>
    <property type="match status" value="2"/>
</dbReference>
<dbReference type="Gene3D" id="3.40.50.2300">
    <property type="match status" value="1"/>
</dbReference>
<dbReference type="Pfam" id="PF12833">
    <property type="entry name" value="HTH_18"/>
    <property type="match status" value="1"/>
</dbReference>
<protein>
    <recommendedName>
        <fullName evidence="1">Stage 0 sporulation protein A homolog</fullName>
    </recommendedName>
</protein>
<dbReference type="PANTHER" id="PTHR43280:SF10">
    <property type="entry name" value="REGULATORY PROTEIN POCR"/>
    <property type="match status" value="1"/>
</dbReference>
<dbReference type="CDD" id="cd17536">
    <property type="entry name" value="REC_YesN-like"/>
    <property type="match status" value="1"/>
</dbReference>
<accession>A0A2K9ES19</accession>
<keyword evidence="2" id="KW-0805">Transcription regulation</keyword>
<keyword evidence="7" id="KW-0175">Coiled coil</keyword>
<dbReference type="PANTHER" id="PTHR43280">
    <property type="entry name" value="ARAC-FAMILY TRANSCRIPTIONAL REGULATOR"/>
    <property type="match status" value="1"/>
</dbReference>
<dbReference type="GO" id="GO:0000160">
    <property type="term" value="P:phosphorelay signal transduction system"/>
    <property type="evidence" value="ECO:0007669"/>
    <property type="project" value="InterPro"/>
</dbReference>
<gene>
    <name evidence="10" type="ORF">HVS_12325</name>
</gene>
<comment type="function">
    <text evidence="5">May play the central regulatory role in sporulation. It may be an element of the effector pathway responsible for the activation of sporulation genes in response to nutritional stress. Spo0A may act in concert with spo0H (a sigma factor) to control the expression of some genes that are critical to the sporulation process.</text>
</comment>
<sequence>MFYVMVVVDDRMLGEWFQSHVKWNDYGFELVCVAKDGIDALQKLNQHEIDLIISEINMPKMNGIELLNTVKEYGKDTMVVYLTKKEDFSYAKHGLLLGAYDYLEKPVSIEKLCNLLKNAYEALKKKQLEKEKSKKLREKLELNLSISREKILYDLLRGKEVFSKLGGLISEYDIDISDRMVLVGLIEVGNFDATSKEWIKSGKLGELIKKIREVIHSISKGYENLICNTIDMDIGIIGVILQPVNENKMKKFEDLSNDFFEVISKEIKRNYNVRVTVGIGNIVSCPNDISLSYMGAKSALRHKYILGGNKIINISQFSGNNSRSLLYPVEREKILAEYIMAGDDRALKLAENTFDDIAAGGQDNLKRIAFATGQLIFNISHFIDIHYGFINKIYDFSEFTNINMSDFNSKEEIKAYFIKFVTSVLDVVKEYKPAQSNPLIKKACEYVLGNIEQDITLLSIAEYLNISKNYFCSLFKQETGYNFLEYVTKIKMEWAKMLLKEGNYKTYEVSEMLGYREASYFSRLFRKYTNQSPAEYRKSFQNQK</sequence>
<dbReference type="SUPFAM" id="SSF52172">
    <property type="entry name" value="CheY-like"/>
    <property type="match status" value="1"/>
</dbReference>
<dbReference type="InterPro" id="IPR011006">
    <property type="entry name" value="CheY-like_superfamily"/>
</dbReference>
<evidence type="ECO:0000313" key="10">
    <source>
        <dbReference type="EMBL" id="AUG58340.1"/>
    </source>
</evidence>
<dbReference type="PROSITE" id="PS01124">
    <property type="entry name" value="HTH_ARAC_FAMILY_2"/>
    <property type="match status" value="1"/>
</dbReference>
<dbReference type="RefSeq" id="WP_101302735.1">
    <property type="nucleotide sequence ID" value="NZ_CP025197.1"/>
</dbReference>
<evidence type="ECO:0000256" key="5">
    <source>
        <dbReference type="ARBA" id="ARBA00024867"/>
    </source>
</evidence>
<feature type="domain" description="Response regulatory" evidence="9">
    <location>
        <begin position="3"/>
        <end position="120"/>
    </location>
</feature>
<evidence type="ECO:0000256" key="2">
    <source>
        <dbReference type="ARBA" id="ARBA00023015"/>
    </source>
</evidence>
<dbReference type="PROSITE" id="PS50110">
    <property type="entry name" value="RESPONSE_REGULATORY"/>
    <property type="match status" value="1"/>
</dbReference>
<evidence type="ECO:0000259" key="8">
    <source>
        <dbReference type="PROSITE" id="PS01124"/>
    </source>
</evidence>
<dbReference type="InterPro" id="IPR018060">
    <property type="entry name" value="HTH_AraC"/>
</dbReference>
<dbReference type="SMART" id="SM00342">
    <property type="entry name" value="HTH_ARAC"/>
    <property type="match status" value="1"/>
</dbReference>
<dbReference type="KEGG" id="hsc:HVS_12325"/>
<dbReference type="EMBL" id="CP025197">
    <property type="protein sequence ID" value="AUG58340.1"/>
    <property type="molecule type" value="Genomic_DNA"/>
</dbReference>
<dbReference type="InterPro" id="IPR001789">
    <property type="entry name" value="Sig_transdc_resp-reg_receiver"/>
</dbReference>
<keyword evidence="3" id="KW-0238">DNA-binding</keyword>